<dbReference type="CDD" id="cd00336">
    <property type="entry name" value="Ribosomal_L22"/>
    <property type="match status" value="1"/>
</dbReference>
<reference evidence="12 13" key="1">
    <citation type="journal article" date="2016" name="Nat. Commun.">
        <title>Thousands of microbial genomes shed light on interconnected biogeochemical processes in an aquifer system.</title>
        <authorList>
            <person name="Anantharaman K."/>
            <person name="Brown C.T."/>
            <person name="Hug L.A."/>
            <person name="Sharon I."/>
            <person name="Castelle C.J."/>
            <person name="Probst A.J."/>
            <person name="Thomas B.C."/>
            <person name="Singh A."/>
            <person name="Wilkins M.J."/>
            <person name="Karaoz U."/>
            <person name="Brodie E.L."/>
            <person name="Williams K.H."/>
            <person name="Hubbard S.S."/>
            <person name="Banfield J.F."/>
        </authorList>
    </citation>
    <scope>NUCLEOTIDE SEQUENCE [LARGE SCALE GENOMIC DNA]</scope>
</reference>
<evidence type="ECO:0000256" key="2">
    <source>
        <dbReference type="ARBA" id="ARBA00022730"/>
    </source>
</evidence>
<dbReference type="GO" id="GO:0003735">
    <property type="term" value="F:structural constituent of ribosome"/>
    <property type="evidence" value="ECO:0007669"/>
    <property type="project" value="InterPro"/>
</dbReference>
<evidence type="ECO:0000313" key="13">
    <source>
        <dbReference type="Proteomes" id="UP000177698"/>
    </source>
</evidence>
<dbReference type="GO" id="GO:0006412">
    <property type="term" value="P:translation"/>
    <property type="evidence" value="ECO:0007669"/>
    <property type="project" value="UniProtKB-UniRule"/>
</dbReference>
<dbReference type="Pfam" id="PF00237">
    <property type="entry name" value="Ribosomal_L22"/>
    <property type="match status" value="1"/>
</dbReference>
<sequence length="138" mass="15920">MEVKTYSKNLRISPKKLRFLLPEIKKLSPAEAIVYLFYTPNRSAKIFYKSIKSAITNAKNVLKIDDKMLRFKHLSVEEGHKLKRFRPGGRGTAKPILKRFAHIKIIIEAEEPKKPEILNPKPEIPNKSKIAKSKTKKV</sequence>
<dbReference type="InterPro" id="IPR036394">
    <property type="entry name" value="Ribosomal_uL22_sf"/>
</dbReference>
<gene>
    <name evidence="7" type="primary">rplV</name>
    <name evidence="12" type="ORF">A2954_05715</name>
</gene>
<dbReference type="Proteomes" id="UP000177698">
    <property type="component" value="Unassembled WGS sequence"/>
</dbReference>
<evidence type="ECO:0000256" key="9">
    <source>
        <dbReference type="RuleBase" id="RU004006"/>
    </source>
</evidence>
<dbReference type="SUPFAM" id="SSF54843">
    <property type="entry name" value="Ribosomal protein L22"/>
    <property type="match status" value="1"/>
</dbReference>
<feature type="region of interest" description="Disordered" evidence="11">
    <location>
        <begin position="116"/>
        <end position="138"/>
    </location>
</feature>
<comment type="caution">
    <text evidence="12">The sequence shown here is derived from an EMBL/GenBank/DDBJ whole genome shotgun (WGS) entry which is preliminary data.</text>
</comment>
<dbReference type="PANTHER" id="PTHR13501">
    <property type="entry name" value="CHLOROPLAST 50S RIBOSOMAL PROTEIN L22-RELATED"/>
    <property type="match status" value="1"/>
</dbReference>
<evidence type="ECO:0000256" key="5">
    <source>
        <dbReference type="ARBA" id="ARBA00023274"/>
    </source>
</evidence>
<comment type="function">
    <text evidence="7">The globular domain of the protein is located near the polypeptide exit tunnel on the outside of the subunit, while an extended beta-hairpin is found that lines the wall of the exit tunnel in the center of the 70S ribosome.</text>
</comment>
<dbReference type="STRING" id="1802056.A2954_05715"/>
<feature type="compositionally biased region" description="Basic residues" evidence="11">
    <location>
        <begin position="129"/>
        <end position="138"/>
    </location>
</feature>
<comment type="subunit">
    <text evidence="7 9">Part of the 50S ribosomal subunit.</text>
</comment>
<comment type="similarity">
    <text evidence="1 7 8">Belongs to the universal ribosomal protein uL22 family.</text>
</comment>
<evidence type="ECO:0000256" key="7">
    <source>
        <dbReference type="HAMAP-Rule" id="MF_01331"/>
    </source>
</evidence>
<evidence type="ECO:0000256" key="10">
    <source>
        <dbReference type="RuleBase" id="RU004008"/>
    </source>
</evidence>
<protein>
    <recommendedName>
        <fullName evidence="6 7">Large ribosomal subunit protein uL22</fullName>
    </recommendedName>
</protein>
<dbReference type="GO" id="GO:0019843">
    <property type="term" value="F:rRNA binding"/>
    <property type="evidence" value="ECO:0007669"/>
    <property type="project" value="UniProtKB-UniRule"/>
</dbReference>
<dbReference type="InterPro" id="IPR005727">
    <property type="entry name" value="Ribosomal_uL22_bac/chlpt-type"/>
</dbReference>
<evidence type="ECO:0000256" key="11">
    <source>
        <dbReference type="SAM" id="MobiDB-lite"/>
    </source>
</evidence>
<evidence type="ECO:0000256" key="4">
    <source>
        <dbReference type="ARBA" id="ARBA00022980"/>
    </source>
</evidence>
<dbReference type="InterPro" id="IPR047867">
    <property type="entry name" value="Ribosomal_uL22_bac/org-type"/>
</dbReference>
<proteinExistence type="inferred from homology"/>
<dbReference type="HAMAP" id="MF_01331_B">
    <property type="entry name" value="Ribosomal_uL22_B"/>
    <property type="match status" value="1"/>
</dbReference>
<keyword evidence="5 7" id="KW-0687">Ribonucleoprotein</keyword>
<dbReference type="AlphaFoldDB" id="A0A1F7IBR5"/>
<evidence type="ECO:0000256" key="1">
    <source>
        <dbReference type="ARBA" id="ARBA00009451"/>
    </source>
</evidence>
<keyword evidence="4 7" id="KW-0689">Ribosomal protein</keyword>
<dbReference type="Gene3D" id="3.90.470.10">
    <property type="entry name" value="Ribosomal protein L22/L17"/>
    <property type="match status" value="1"/>
</dbReference>
<dbReference type="EMBL" id="MGAG01000018">
    <property type="protein sequence ID" value="OGK40805.1"/>
    <property type="molecule type" value="Genomic_DNA"/>
</dbReference>
<evidence type="ECO:0000313" key="12">
    <source>
        <dbReference type="EMBL" id="OGK40805.1"/>
    </source>
</evidence>
<dbReference type="GO" id="GO:0022625">
    <property type="term" value="C:cytosolic large ribosomal subunit"/>
    <property type="evidence" value="ECO:0007669"/>
    <property type="project" value="TreeGrafter"/>
</dbReference>
<name>A0A1F7IBR5_9BACT</name>
<evidence type="ECO:0000256" key="8">
    <source>
        <dbReference type="RuleBase" id="RU004005"/>
    </source>
</evidence>
<keyword evidence="3 7" id="KW-0694">RNA-binding</keyword>
<keyword evidence="2 7" id="KW-0699">rRNA-binding</keyword>
<comment type="function">
    <text evidence="7 10">This protein binds specifically to 23S rRNA; its binding is stimulated by other ribosomal proteins, e.g., L4, L17, and L20. It is important during the early stages of 50S assembly. It makes multiple contacts with different domains of the 23S rRNA in the assembled 50S subunit and ribosome.</text>
</comment>
<evidence type="ECO:0000256" key="3">
    <source>
        <dbReference type="ARBA" id="ARBA00022884"/>
    </source>
</evidence>
<organism evidence="12 13">
    <name type="scientific">Candidatus Roizmanbacteria bacterium RIFCSPLOWO2_01_FULL_37_12</name>
    <dbReference type="NCBI Taxonomy" id="1802056"/>
    <lineage>
        <taxon>Bacteria</taxon>
        <taxon>Candidatus Roizmaniibacteriota</taxon>
    </lineage>
</organism>
<evidence type="ECO:0000256" key="6">
    <source>
        <dbReference type="ARBA" id="ARBA00035207"/>
    </source>
</evidence>
<accession>A0A1F7IBR5</accession>
<dbReference type="PANTHER" id="PTHR13501:SF8">
    <property type="entry name" value="LARGE RIBOSOMAL SUBUNIT PROTEIN UL22M"/>
    <property type="match status" value="1"/>
</dbReference>
<dbReference type="InterPro" id="IPR001063">
    <property type="entry name" value="Ribosomal_uL22"/>
</dbReference>